<dbReference type="AlphaFoldDB" id="A0A835YM38"/>
<keyword evidence="3" id="KW-1185">Reference proteome</keyword>
<accession>A0A835YM38</accession>
<proteinExistence type="predicted"/>
<evidence type="ECO:0000256" key="1">
    <source>
        <dbReference type="SAM" id="MobiDB-lite"/>
    </source>
</evidence>
<evidence type="ECO:0000313" key="3">
    <source>
        <dbReference type="Proteomes" id="UP000612055"/>
    </source>
</evidence>
<dbReference type="EMBL" id="JAEHOE010000004">
    <property type="protein sequence ID" value="KAG2500194.1"/>
    <property type="molecule type" value="Genomic_DNA"/>
</dbReference>
<organism evidence="2 3">
    <name type="scientific">Edaphochlamys debaryana</name>
    <dbReference type="NCBI Taxonomy" id="47281"/>
    <lineage>
        <taxon>Eukaryota</taxon>
        <taxon>Viridiplantae</taxon>
        <taxon>Chlorophyta</taxon>
        <taxon>core chlorophytes</taxon>
        <taxon>Chlorophyceae</taxon>
        <taxon>CS clade</taxon>
        <taxon>Chlamydomonadales</taxon>
        <taxon>Chlamydomonadales incertae sedis</taxon>
        <taxon>Edaphochlamys</taxon>
    </lineage>
</organism>
<feature type="region of interest" description="Disordered" evidence="1">
    <location>
        <begin position="1"/>
        <end position="24"/>
    </location>
</feature>
<sequence>MANLLPPIQAGGNNGGPPAGSQVLPVLVPPIAQQQAPPAQEVEAGDVAASRKASTAIDDLVKKWEELTDNKEELEISDPGWQSFVNAVGEVILVVGDAFNAAPMGVGMVAKSAQILLQNLRQYSENKKLVMLLAVDVAMVCEMFSGIRAASEDNPDRRFYDSAAGRIHTLYLQRALAEAASTIGNIGEQPGLSVIRRVACSLMRCCLSTSDSTKLEAAREQLELARGRFCQAIMMQPMLSQEHRERVANPVGSLANRLVLSYGDDADTRMYINPVTGSIQPVTQLRAADILADNPQCMAWMGGHHRQCKAEANRAYLVRQSYPGPGGADGGPWVICVCSQYHDRANGWLASKGIADGDERLWERLQ</sequence>
<comment type="caution">
    <text evidence="2">The sequence shown here is derived from an EMBL/GenBank/DDBJ whole genome shotgun (WGS) entry which is preliminary data.</text>
</comment>
<dbReference type="Proteomes" id="UP000612055">
    <property type="component" value="Unassembled WGS sequence"/>
</dbReference>
<protein>
    <submittedName>
        <fullName evidence="2">Uncharacterized protein</fullName>
    </submittedName>
</protein>
<name>A0A835YM38_9CHLO</name>
<evidence type="ECO:0000313" key="2">
    <source>
        <dbReference type="EMBL" id="KAG2500194.1"/>
    </source>
</evidence>
<gene>
    <name evidence="2" type="ORF">HYH03_001774</name>
</gene>
<reference evidence="2" key="1">
    <citation type="journal article" date="2020" name="bioRxiv">
        <title>Comparative genomics of Chlamydomonas.</title>
        <authorList>
            <person name="Craig R.J."/>
            <person name="Hasan A.R."/>
            <person name="Ness R.W."/>
            <person name="Keightley P.D."/>
        </authorList>
    </citation>
    <scope>NUCLEOTIDE SEQUENCE</scope>
    <source>
        <strain evidence="2">CCAP 11/70</strain>
    </source>
</reference>